<sequence length="124" mass="13763">MMITLSSQDDLKAAKEALEAVKNSYPALFEKLVDVINLTRALQFKYQYLGCLITDEDPGNNAPCFVHGSVLRLYKKEFQSLKDDSDSAVLKQAFIEFKHISYAKVSLLAIGMTPESLLGASTIK</sequence>
<protein>
    <submittedName>
        <fullName evidence="1">Uncharacterized protein</fullName>
    </submittedName>
</protein>
<dbReference type="Proteomes" id="UP000267430">
    <property type="component" value="Unassembled WGS sequence"/>
</dbReference>
<dbReference type="EMBL" id="RYZZ01000043">
    <property type="protein sequence ID" value="RUQ25161.1"/>
    <property type="molecule type" value="Genomic_DNA"/>
</dbReference>
<gene>
    <name evidence="1" type="ORF">ELQ35_20490</name>
</gene>
<accession>A0A433H9Y2</accession>
<name>A0A433H9Y2_9BACI</name>
<proteinExistence type="predicted"/>
<keyword evidence="2" id="KW-1185">Reference proteome</keyword>
<evidence type="ECO:0000313" key="2">
    <source>
        <dbReference type="Proteomes" id="UP000267430"/>
    </source>
</evidence>
<dbReference type="AlphaFoldDB" id="A0A433H9Y2"/>
<organism evidence="1 2">
    <name type="scientific">Peribacillus cavernae</name>
    <dbReference type="NCBI Taxonomy" id="1674310"/>
    <lineage>
        <taxon>Bacteria</taxon>
        <taxon>Bacillati</taxon>
        <taxon>Bacillota</taxon>
        <taxon>Bacilli</taxon>
        <taxon>Bacillales</taxon>
        <taxon>Bacillaceae</taxon>
        <taxon>Peribacillus</taxon>
    </lineage>
</organism>
<evidence type="ECO:0000313" key="1">
    <source>
        <dbReference type="EMBL" id="RUQ25161.1"/>
    </source>
</evidence>
<reference evidence="1 2" key="1">
    <citation type="submission" date="2018-12" db="EMBL/GenBank/DDBJ databases">
        <title>Bacillus chawlae sp. nov., Bacillus glennii sp. nov., and Bacillus saganii sp. nov. Isolated from the Vehicle Assembly Building at Kennedy Space Center where the Viking Spacecraft were Assembled.</title>
        <authorList>
            <person name="Seuylemezian A."/>
            <person name="Vaishampayan P."/>
        </authorList>
    </citation>
    <scope>NUCLEOTIDE SEQUENCE [LARGE SCALE GENOMIC DNA]</scope>
    <source>
        <strain evidence="1 2">L5</strain>
    </source>
</reference>
<dbReference type="OrthoDB" id="2389720at2"/>
<comment type="caution">
    <text evidence="1">The sequence shown here is derived from an EMBL/GenBank/DDBJ whole genome shotgun (WGS) entry which is preliminary data.</text>
</comment>